<dbReference type="AlphaFoldDB" id="T1H0V3"/>
<name>T1H0V3_MEGSC</name>
<organism evidence="1 2">
    <name type="scientific">Megaselia scalaris</name>
    <name type="common">Humpbacked fly</name>
    <name type="synonym">Phora scalaris</name>
    <dbReference type="NCBI Taxonomy" id="36166"/>
    <lineage>
        <taxon>Eukaryota</taxon>
        <taxon>Metazoa</taxon>
        <taxon>Ecdysozoa</taxon>
        <taxon>Arthropoda</taxon>
        <taxon>Hexapoda</taxon>
        <taxon>Insecta</taxon>
        <taxon>Pterygota</taxon>
        <taxon>Neoptera</taxon>
        <taxon>Endopterygota</taxon>
        <taxon>Diptera</taxon>
        <taxon>Brachycera</taxon>
        <taxon>Muscomorpha</taxon>
        <taxon>Platypezoidea</taxon>
        <taxon>Phoridae</taxon>
        <taxon>Megaseliini</taxon>
        <taxon>Megaselia</taxon>
    </lineage>
</organism>
<sequence>MTLNDTWNSVKAAHTTTENFLKIRVSDRDKSLVIYVNYVIYGQETTEIYEVLRDLDVMMTDGDA</sequence>
<evidence type="ECO:0000313" key="1">
    <source>
        <dbReference type="EnsemblMetazoa" id="MESCA009797-PA"/>
    </source>
</evidence>
<dbReference type="EMBL" id="CAQQ02387580">
    <property type="status" value="NOT_ANNOTATED_CDS"/>
    <property type="molecule type" value="Genomic_DNA"/>
</dbReference>
<dbReference type="EnsemblMetazoa" id="MESCA009797-RA">
    <property type="protein sequence ID" value="MESCA009797-PA"/>
    <property type="gene ID" value="MESCA009797"/>
</dbReference>
<accession>T1H0V3</accession>
<protein>
    <submittedName>
        <fullName evidence="1">Uncharacterized protein</fullName>
    </submittedName>
</protein>
<proteinExistence type="predicted"/>
<reference evidence="1" key="2">
    <citation type="submission" date="2015-06" db="UniProtKB">
        <authorList>
            <consortium name="EnsemblMetazoa"/>
        </authorList>
    </citation>
    <scope>IDENTIFICATION</scope>
</reference>
<dbReference type="Proteomes" id="UP000015102">
    <property type="component" value="Unassembled WGS sequence"/>
</dbReference>
<keyword evidence="2" id="KW-1185">Reference proteome</keyword>
<dbReference type="EMBL" id="CAQQ02387581">
    <property type="status" value="NOT_ANNOTATED_CDS"/>
    <property type="molecule type" value="Genomic_DNA"/>
</dbReference>
<reference evidence="2" key="1">
    <citation type="submission" date="2013-02" db="EMBL/GenBank/DDBJ databases">
        <authorList>
            <person name="Hughes D."/>
        </authorList>
    </citation>
    <scope>NUCLEOTIDE SEQUENCE</scope>
    <source>
        <strain>Durham</strain>
        <strain evidence="2">NC isolate 2 -- Noor lab</strain>
    </source>
</reference>
<evidence type="ECO:0000313" key="2">
    <source>
        <dbReference type="Proteomes" id="UP000015102"/>
    </source>
</evidence>
<dbReference type="HOGENOM" id="CLU_2870146_0_0_1"/>